<dbReference type="InterPro" id="IPR001478">
    <property type="entry name" value="PDZ"/>
</dbReference>
<feature type="domain" description="PDZ" evidence="2">
    <location>
        <begin position="96"/>
        <end position="152"/>
    </location>
</feature>
<gene>
    <name evidence="3" type="ORF">EG68_05225</name>
</gene>
<dbReference type="SUPFAM" id="SSF50156">
    <property type="entry name" value="PDZ domain-like"/>
    <property type="match status" value="1"/>
</dbReference>
<organism evidence="3 4">
    <name type="scientific">Paragonimus skrjabini miyazakii</name>
    <dbReference type="NCBI Taxonomy" id="59628"/>
    <lineage>
        <taxon>Eukaryota</taxon>
        <taxon>Metazoa</taxon>
        <taxon>Spiralia</taxon>
        <taxon>Lophotrochozoa</taxon>
        <taxon>Platyhelminthes</taxon>
        <taxon>Trematoda</taxon>
        <taxon>Digenea</taxon>
        <taxon>Plagiorchiida</taxon>
        <taxon>Troglotremata</taxon>
        <taxon>Troglotrematidae</taxon>
        <taxon>Paragonimus</taxon>
    </lineage>
</organism>
<name>A0A8S9YXY2_9TREM</name>
<protein>
    <submittedName>
        <fullName evidence="3">PDZ/DHR/GLGF domain protein</fullName>
    </submittedName>
</protein>
<feature type="region of interest" description="Disordered" evidence="1">
    <location>
        <begin position="1"/>
        <end position="37"/>
    </location>
</feature>
<dbReference type="Gene3D" id="2.30.42.10">
    <property type="match status" value="1"/>
</dbReference>
<evidence type="ECO:0000256" key="1">
    <source>
        <dbReference type="SAM" id="MobiDB-lite"/>
    </source>
</evidence>
<reference evidence="3" key="1">
    <citation type="submission" date="2019-07" db="EMBL/GenBank/DDBJ databases">
        <title>Annotation for the trematode Paragonimus miyazaki's.</title>
        <authorList>
            <person name="Choi Y.-J."/>
        </authorList>
    </citation>
    <scope>NUCLEOTIDE SEQUENCE</scope>
    <source>
        <strain evidence="3">Japan</strain>
    </source>
</reference>
<feature type="region of interest" description="Disordered" evidence="1">
    <location>
        <begin position="54"/>
        <end position="89"/>
    </location>
</feature>
<accession>A0A8S9YXY2</accession>
<keyword evidence="4" id="KW-1185">Reference proteome</keyword>
<dbReference type="InterPro" id="IPR036034">
    <property type="entry name" value="PDZ_sf"/>
</dbReference>
<proteinExistence type="predicted"/>
<comment type="caution">
    <text evidence="3">The sequence shown here is derived from an EMBL/GenBank/DDBJ whole genome shotgun (WGS) entry which is preliminary data.</text>
</comment>
<dbReference type="PROSITE" id="PS50106">
    <property type="entry name" value="PDZ"/>
    <property type="match status" value="1"/>
</dbReference>
<evidence type="ECO:0000259" key="2">
    <source>
        <dbReference type="PROSITE" id="PS50106"/>
    </source>
</evidence>
<dbReference type="OrthoDB" id="6245025at2759"/>
<sequence>MSRYPKLDETVPSVSKNLSQKETDSSGSDSDSDDSELGQLDDIFYDEYGNVVCKPNPKTPNSTSQVSSTSSGVLATGVGSTQSDIHKRTKHPAVKQVVLHKDASGKLGIKLRRMGNAMYFAFVDVNSPVANVGIGFADQLVQVRGVNISDMTGSQMMHWISANHAKEIHATVAQRPYDFDIDGTVNSQGELAYRTKQGKELGSVKLQKVLQKGHLKHLQIIAVNGKTMLGCIEQDFLSAFQNATGTIQLRVIPRILTNHLLKRQNKAELRNRMQLSKVP</sequence>
<evidence type="ECO:0000313" key="4">
    <source>
        <dbReference type="Proteomes" id="UP000822476"/>
    </source>
</evidence>
<evidence type="ECO:0000313" key="3">
    <source>
        <dbReference type="EMBL" id="KAF7257821.1"/>
    </source>
</evidence>
<dbReference type="Proteomes" id="UP000822476">
    <property type="component" value="Unassembled WGS sequence"/>
</dbReference>
<feature type="compositionally biased region" description="Low complexity" evidence="1">
    <location>
        <begin position="62"/>
        <end position="71"/>
    </location>
</feature>
<dbReference type="AlphaFoldDB" id="A0A8S9YXY2"/>
<dbReference type="EMBL" id="JTDE01002130">
    <property type="protein sequence ID" value="KAF7257821.1"/>
    <property type="molecule type" value="Genomic_DNA"/>
</dbReference>